<dbReference type="Gene3D" id="3.40.50.300">
    <property type="entry name" value="P-loop containing nucleotide triphosphate hydrolases"/>
    <property type="match status" value="1"/>
</dbReference>
<gene>
    <name evidence="4" type="ORF">Z968_03760</name>
</gene>
<evidence type="ECO:0000313" key="4">
    <source>
        <dbReference type="EMBL" id="KGM97392.1"/>
    </source>
</evidence>
<reference evidence="4 5" key="1">
    <citation type="submission" date="2014-01" db="EMBL/GenBank/DDBJ databases">
        <title>Plasmidome dynamics in the species complex Clostridium novyi sensu lato converts strains of independent lineages into distinctly different pathogens.</title>
        <authorList>
            <person name="Skarin H."/>
            <person name="Segerman B."/>
        </authorList>
    </citation>
    <scope>NUCLEOTIDE SEQUENCE [LARGE SCALE GENOMIC DNA]</scope>
    <source>
        <strain evidence="4 5">4552</strain>
    </source>
</reference>
<dbReference type="OrthoDB" id="9816297at2"/>
<dbReference type="GO" id="GO:0009898">
    <property type="term" value="C:cytoplasmic side of plasma membrane"/>
    <property type="evidence" value="ECO:0007669"/>
    <property type="project" value="TreeGrafter"/>
</dbReference>
<dbReference type="Pfam" id="PF13614">
    <property type="entry name" value="AAA_31"/>
    <property type="match status" value="1"/>
</dbReference>
<evidence type="ECO:0000313" key="5">
    <source>
        <dbReference type="Proteomes" id="UP000030012"/>
    </source>
</evidence>
<dbReference type="PIRSF" id="PIRSF003092">
    <property type="entry name" value="MinD"/>
    <property type="match status" value="1"/>
</dbReference>
<accession>A0A0A0I937</accession>
<feature type="domain" description="AAA" evidence="3">
    <location>
        <begin position="31"/>
        <end position="189"/>
    </location>
</feature>
<dbReference type="InterPro" id="IPR025501">
    <property type="entry name" value="MinD_FleN"/>
</dbReference>
<dbReference type="PANTHER" id="PTHR43384:SF4">
    <property type="entry name" value="CELLULOSE BIOSYNTHESIS PROTEIN BCSQ-RELATED"/>
    <property type="match status" value="1"/>
</dbReference>
<dbReference type="EMBL" id="JENJ01000011">
    <property type="protein sequence ID" value="KGM97392.1"/>
    <property type="molecule type" value="Genomic_DNA"/>
</dbReference>
<dbReference type="GO" id="GO:0016887">
    <property type="term" value="F:ATP hydrolysis activity"/>
    <property type="evidence" value="ECO:0007669"/>
    <property type="project" value="TreeGrafter"/>
</dbReference>
<evidence type="ECO:0000256" key="2">
    <source>
        <dbReference type="ARBA" id="ARBA00022840"/>
    </source>
</evidence>
<name>A0A0A0I937_CLONO</name>
<keyword evidence="1" id="KW-0547">Nucleotide-binding</keyword>
<dbReference type="InterPro" id="IPR033875">
    <property type="entry name" value="FlhG"/>
</dbReference>
<proteinExistence type="predicted"/>
<evidence type="ECO:0000259" key="3">
    <source>
        <dbReference type="Pfam" id="PF13614"/>
    </source>
</evidence>
<dbReference type="InterPro" id="IPR025669">
    <property type="entry name" value="AAA_dom"/>
</dbReference>
<keyword evidence="2" id="KW-0067">ATP-binding</keyword>
<dbReference type="GO" id="GO:0005524">
    <property type="term" value="F:ATP binding"/>
    <property type="evidence" value="ECO:0007669"/>
    <property type="project" value="UniProtKB-KW"/>
</dbReference>
<dbReference type="InterPro" id="IPR050625">
    <property type="entry name" value="ParA/MinD_ATPase"/>
</dbReference>
<dbReference type="AlphaFoldDB" id="A0A0A0I937"/>
<evidence type="ECO:0000256" key="1">
    <source>
        <dbReference type="ARBA" id="ARBA00022741"/>
    </source>
</evidence>
<protein>
    <submittedName>
        <fullName evidence="4">Chromosome partitioning protein ParA</fullName>
    </submittedName>
</protein>
<dbReference type="GO" id="GO:0051782">
    <property type="term" value="P:negative regulation of cell division"/>
    <property type="evidence" value="ECO:0007669"/>
    <property type="project" value="TreeGrafter"/>
</dbReference>
<dbReference type="CDD" id="cd02038">
    <property type="entry name" value="FlhG-like"/>
    <property type="match status" value="1"/>
</dbReference>
<organism evidence="4 5">
    <name type="scientific">Clostridium novyi A str. 4552</name>
    <dbReference type="NCBI Taxonomy" id="1444289"/>
    <lineage>
        <taxon>Bacteria</taxon>
        <taxon>Bacillati</taxon>
        <taxon>Bacillota</taxon>
        <taxon>Clostridia</taxon>
        <taxon>Eubacteriales</taxon>
        <taxon>Clostridiaceae</taxon>
        <taxon>Clostridium</taxon>
    </lineage>
</organism>
<sequence length="293" mass="32701">MLDQAERLRALARNNVKSSGDDVQTENTGTRIITITSGKGGVGKSNFVVNLGIVLQKMGKNVLILDADVGMGNDDILMGFLPKYNIYDVILKHKELEEVMIQGPYGMKLLPAGTGLNKLDEMDESIRALFLNKLDKLNDLDFILMDTGAGINRNVLAFIECSEELIILTTPEPTSLTDAYSLMKASVHFKIKDKAKIVINKVLNYDEGKRTFDKFNNASKRFLNIELEHLGNISEDLRVIQSVRSQKPFVINFPDCKASLDIEEIALKLCGSSKKDSLYGMQGLFKRIFNIFS</sequence>
<dbReference type="RefSeq" id="WP_039253491.1">
    <property type="nucleotide sequence ID" value="NZ_JENJ01000011.1"/>
</dbReference>
<dbReference type="InterPro" id="IPR027417">
    <property type="entry name" value="P-loop_NTPase"/>
</dbReference>
<dbReference type="Proteomes" id="UP000030012">
    <property type="component" value="Unassembled WGS sequence"/>
</dbReference>
<comment type="caution">
    <text evidence="4">The sequence shown here is derived from an EMBL/GenBank/DDBJ whole genome shotgun (WGS) entry which is preliminary data.</text>
</comment>
<dbReference type="GO" id="GO:0005829">
    <property type="term" value="C:cytosol"/>
    <property type="evidence" value="ECO:0007669"/>
    <property type="project" value="TreeGrafter"/>
</dbReference>
<dbReference type="PANTHER" id="PTHR43384">
    <property type="entry name" value="SEPTUM SITE-DETERMINING PROTEIN MIND HOMOLOG, CHLOROPLASTIC-RELATED"/>
    <property type="match status" value="1"/>
</dbReference>
<dbReference type="SUPFAM" id="SSF52540">
    <property type="entry name" value="P-loop containing nucleoside triphosphate hydrolases"/>
    <property type="match status" value="1"/>
</dbReference>